<sequence length="351" mass="37229">MHQIQASERARPCRSRVDNWNGRSSRLLLGLLAILAATTPAAAKLDYPMRAITVIVPFAAGGPTDIVARIVTAHMAKTFRQQIMIENVVGAGGTTAASRAMRAAPDGYTLLIGHMGTHGNAVAVYPQLAYDPVKDFAPIGLVIEMPSLVLARADLPAQNLGDLARYLNNHSKLTTMAHAGIGSVSYATCTLLNSIIDAHPATKAYQGTGPALQALMAGHVDYMCDQIVSAFPRIKSGDVKALAIVSPRRSPVLPDVPTATEAGIGNFAITAWNALFAPKGTPRELIDRLNAALGRALDDPDVRKELTDLGSEVPSVEERSPAELAKRVESEVARWTPSSKPPPVGGERVAQ</sequence>
<evidence type="ECO:0000256" key="2">
    <source>
        <dbReference type="SAM" id="MobiDB-lite"/>
    </source>
</evidence>
<dbReference type="InterPro" id="IPR005064">
    <property type="entry name" value="BUG"/>
</dbReference>
<dbReference type="InterPro" id="IPR042100">
    <property type="entry name" value="Bug_dom1"/>
</dbReference>
<feature type="region of interest" description="Disordered" evidence="2">
    <location>
        <begin position="308"/>
        <end position="351"/>
    </location>
</feature>
<evidence type="ECO:0000313" key="4">
    <source>
        <dbReference type="Proteomes" id="UP000001818"/>
    </source>
</evidence>
<accession>Q13B04</accession>
<dbReference type="KEGG" id="rpd:RPD_1498"/>
<dbReference type="Pfam" id="PF03401">
    <property type="entry name" value="TctC"/>
    <property type="match status" value="1"/>
</dbReference>
<comment type="similarity">
    <text evidence="1">Belongs to the UPF0065 (bug) family.</text>
</comment>
<dbReference type="EMBL" id="CP000283">
    <property type="protein sequence ID" value="ABE38735.1"/>
    <property type="molecule type" value="Genomic_DNA"/>
</dbReference>
<dbReference type="BioCyc" id="RPAL316057:RPD_RS07575-MONOMER"/>
<dbReference type="PANTHER" id="PTHR42928:SF5">
    <property type="entry name" value="BLR1237 PROTEIN"/>
    <property type="match status" value="1"/>
</dbReference>
<feature type="compositionally biased region" description="Basic and acidic residues" evidence="2">
    <location>
        <begin position="316"/>
        <end position="332"/>
    </location>
</feature>
<reference evidence="3 4" key="1">
    <citation type="submission" date="2006-03" db="EMBL/GenBank/DDBJ databases">
        <title>Complete sequence of Rhodopseudomonas palustris BisB5.</title>
        <authorList>
            <consortium name="US DOE Joint Genome Institute"/>
            <person name="Copeland A."/>
            <person name="Lucas S."/>
            <person name="Lapidus A."/>
            <person name="Barry K."/>
            <person name="Detter J.C."/>
            <person name="Glavina del Rio T."/>
            <person name="Hammon N."/>
            <person name="Israni S."/>
            <person name="Dalin E."/>
            <person name="Tice H."/>
            <person name="Pitluck S."/>
            <person name="Chain P."/>
            <person name="Malfatti S."/>
            <person name="Shin M."/>
            <person name="Vergez L."/>
            <person name="Schmutz J."/>
            <person name="Larimer F."/>
            <person name="Land M."/>
            <person name="Hauser L."/>
            <person name="Pelletier D.A."/>
            <person name="Kyrpides N."/>
            <person name="Lykidis A."/>
            <person name="Oda Y."/>
            <person name="Harwood C.S."/>
            <person name="Richardson P."/>
        </authorList>
    </citation>
    <scope>NUCLEOTIDE SEQUENCE [LARGE SCALE GENOMIC DNA]</scope>
    <source>
        <strain evidence="3 4">BisB5</strain>
    </source>
</reference>
<protein>
    <submittedName>
        <fullName evidence="3">Uncharacterized protein UPF0065</fullName>
    </submittedName>
</protein>
<dbReference type="Proteomes" id="UP000001818">
    <property type="component" value="Chromosome"/>
</dbReference>
<dbReference type="AlphaFoldDB" id="Q13B04"/>
<proteinExistence type="inferred from homology"/>
<evidence type="ECO:0000256" key="1">
    <source>
        <dbReference type="ARBA" id="ARBA00006987"/>
    </source>
</evidence>
<gene>
    <name evidence="3" type="ordered locus">RPD_1498</name>
</gene>
<dbReference type="HOGENOM" id="CLU_045683_0_0_5"/>
<dbReference type="eggNOG" id="COG3181">
    <property type="taxonomic scope" value="Bacteria"/>
</dbReference>
<dbReference type="Gene3D" id="3.40.190.10">
    <property type="entry name" value="Periplasmic binding protein-like II"/>
    <property type="match status" value="1"/>
</dbReference>
<dbReference type="Gene3D" id="3.40.190.150">
    <property type="entry name" value="Bordetella uptake gene, domain 1"/>
    <property type="match status" value="1"/>
</dbReference>
<evidence type="ECO:0000313" key="3">
    <source>
        <dbReference type="EMBL" id="ABE38735.1"/>
    </source>
</evidence>
<dbReference type="SUPFAM" id="SSF53850">
    <property type="entry name" value="Periplasmic binding protein-like II"/>
    <property type="match status" value="1"/>
</dbReference>
<dbReference type="PANTHER" id="PTHR42928">
    <property type="entry name" value="TRICARBOXYLATE-BINDING PROTEIN"/>
    <property type="match status" value="1"/>
</dbReference>
<organism evidence="3 4">
    <name type="scientific">Rhodopseudomonas palustris (strain BisB5)</name>
    <dbReference type="NCBI Taxonomy" id="316057"/>
    <lineage>
        <taxon>Bacteria</taxon>
        <taxon>Pseudomonadati</taxon>
        <taxon>Pseudomonadota</taxon>
        <taxon>Alphaproteobacteria</taxon>
        <taxon>Hyphomicrobiales</taxon>
        <taxon>Nitrobacteraceae</taxon>
        <taxon>Rhodopseudomonas</taxon>
    </lineage>
</organism>
<dbReference type="PIRSF" id="PIRSF017082">
    <property type="entry name" value="YflP"/>
    <property type="match status" value="1"/>
</dbReference>
<name>Q13B04_RHOPS</name>
<dbReference type="STRING" id="316057.RPD_1498"/>